<evidence type="ECO:0000313" key="2">
    <source>
        <dbReference type="EMBL" id="KAI3425223.1"/>
    </source>
</evidence>
<dbReference type="Proteomes" id="UP001055712">
    <property type="component" value="Unassembled WGS sequence"/>
</dbReference>
<evidence type="ECO:0000256" key="1">
    <source>
        <dbReference type="SAM" id="Coils"/>
    </source>
</evidence>
<gene>
    <name evidence="2" type="ORF">D9Q98_008991</name>
</gene>
<reference evidence="2" key="2">
    <citation type="submission" date="2020-11" db="EMBL/GenBank/DDBJ databases">
        <authorList>
            <person name="Cecchin M."/>
            <person name="Marcolungo L."/>
            <person name="Rossato M."/>
            <person name="Girolomoni L."/>
            <person name="Cosentino E."/>
            <person name="Cuine S."/>
            <person name="Li-Beisson Y."/>
            <person name="Delledonne M."/>
            <person name="Ballottari M."/>
        </authorList>
    </citation>
    <scope>NUCLEOTIDE SEQUENCE</scope>
    <source>
        <strain evidence="2">211/11P</strain>
        <tissue evidence="2">Whole cell</tissue>
    </source>
</reference>
<evidence type="ECO:0000313" key="3">
    <source>
        <dbReference type="Proteomes" id="UP001055712"/>
    </source>
</evidence>
<dbReference type="EMBL" id="SIDB01000012">
    <property type="protein sequence ID" value="KAI3425223.1"/>
    <property type="molecule type" value="Genomic_DNA"/>
</dbReference>
<keyword evidence="3" id="KW-1185">Reference proteome</keyword>
<accession>A0A9D4TH38</accession>
<sequence>MSAALHRLRQGRCQLLSLVQWHQAQACGAQQLQQRDFAAQAPDVQFARERKGFENELSKLRKQWADKRLAEEAVATAAAAKAKAAIEAKRARRMQQDIATKERRKEAYQIAQAAELELRTAAKAERLKRAELRAEVLDVAREERRRRLLRLSCKWVTPQALDERIQEALDNPLPLHAE</sequence>
<dbReference type="AlphaFoldDB" id="A0A9D4TH38"/>
<proteinExistence type="predicted"/>
<dbReference type="OrthoDB" id="10588717at2759"/>
<organism evidence="2 3">
    <name type="scientific">Chlorella vulgaris</name>
    <name type="common">Green alga</name>
    <dbReference type="NCBI Taxonomy" id="3077"/>
    <lineage>
        <taxon>Eukaryota</taxon>
        <taxon>Viridiplantae</taxon>
        <taxon>Chlorophyta</taxon>
        <taxon>core chlorophytes</taxon>
        <taxon>Trebouxiophyceae</taxon>
        <taxon>Chlorellales</taxon>
        <taxon>Chlorellaceae</taxon>
        <taxon>Chlorella clade</taxon>
        <taxon>Chlorella</taxon>
    </lineage>
</organism>
<reference evidence="2" key="1">
    <citation type="journal article" date="2019" name="Plant J.">
        <title>Chlorella vulgaris genome assembly and annotation reveals the molecular basis for metabolic acclimation to high light conditions.</title>
        <authorList>
            <person name="Cecchin M."/>
            <person name="Marcolungo L."/>
            <person name="Rossato M."/>
            <person name="Girolomoni L."/>
            <person name="Cosentino E."/>
            <person name="Cuine S."/>
            <person name="Li-Beisson Y."/>
            <person name="Delledonne M."/>
            <person name="Ballottari M."/>
        </authorList>
    </citation>
    <scope>NUCLEOTIDE SEQUENCE</scope>
    <source>
        <strain evidence="2">211/11P</strain>
    </source>
</reference>
<feature type="coiled-coil region" evidence="1">
    <location>
        <begin position="91"/>
        <end position="133"/>
    </location>
</feature>
<comment type="caution">
    <text evidence="2">The sequence shown here is derived from an EMBL/GenBank/DDBJ whole genome shotgun (WGS) entry which is preliminary data.</text>
</comment>
<keyword evidence="1" id="KW-0175">Coiled coil</keyword>
<name>A0A9D4TH38_CHLVU</name>
<protein>
    <submittedName>
        <fullName evidence="2">Uncharacterized protein</fullName>
    </submittedName>
</protein>